<evidence type="ECO:0000256" key="6">
    <source>
        <dbReference type="SAM" id="MobiDB-lite"/>
    </source>
</evidence>
<evidence type="ECO:0000256" key="7">
    <source>
        <dbReference type="SAM" id="Phobius"/>
    </source>
</evidence>
<feature type="transmembrane region" description="Helical" evidence="7">
    <location>
        <begin position="185"/>
        <end position="203"/>
    </location>
</feature>
<protein>
    <recommendedName>
        <fullName evidence="8">Rhodopsin domain-containing protein</fullName>
    </recommendedName>
</protein>
<name>A0A1Y6LL44_ZYMTR</name>
<feature type="transmembrane region" description="Helical" evidence="7">
    <location>
        <begin position="215"/>
        <end position="234"/>
    </location>
</feature>
<comment type="subcellular location">
    <subcellularLocation>
        <location evidence="1">Membrane</location>
        <topology evidence="1">Multi-pass membrane protein</topology>
    </subcellularLocation>
</comment>
<keyword evidence="2 7" id="KW-0812">Transmembrane</keyword>
<keyword evidence="3 7" id="KW-1133">Transmembrane helix</keyword>
<evidence type="ECO:0000313" key="10">
    <source>
        <dbReference type="Proteomes" id="UP000215453"/>
    </source>
</evidence>
<evidence type="ECO:0000256" key="1">
    <source>
        <dbReference type="ARBA" id="ARBA00004141"/>
    </source>
</evidence>
<evidence type="ECO:0000313" key="9">
    <source>
        <dbReference type="EMBL" id="SMY24379.1"/>
    </source>
</evidence>
<dbReference type="Proteomes" id="UP000215453">
    <property type="component" value="Chromosome 5"/>
</dbReference>
<keyword evidence="4 7" id="KW-0472">Membrane</keyword>
<feature type="domain" description="Rhodopsin" evidence="8">
    <location>
        <begin position="49"/>
        <end position="242"/>
    </location>
</feature>
<evidence type="ECO:0000256" key="2">
    <source>
        <dbReference type="ARBA" id="ARBA00022692"/>
    </source>
</evidence>
<dbReference type="Pfam" id="PF20684">
    <property type="entry name" value="Fung_rhodopsin"/>
    <property type="match status" value="1"/>
</dbReference>
<dbReference type="AlphaFoldDB" id="A0A1Y6LL44"/>
<evidence type="ECO:0000256" key="3">
    <source>
        <dbReference type="ARBA" id="ARBA00022989"/>
    </source>
</evidence>
<dbReference type="InterPro" id="IPR052337">
    <property type="entry name" value="SAT4-like"/>
</dbReference>
<feature type="transmembrane region" description="Helical" evidence="7">
    <location>
        <begin position="90"/>
        <end position="113"/>
    </location>
</feature>
<comment type="similarity">
    <text evidence="5">Belongs to the SAT4 family.</text>
</comment>
<gene>
    <name evidence="9" type="ORF">ZT1A5_G5820</name>
</gene>
<evidence type="ECO:0000256" key="4">
    <source>
        <dbReference type="ARBA" id="ARBA00023136"/>
    </source>
</evidence>
<organism evidence="9 10">
    <name type="scientific">Zymoseptoria tritici ST99CH_1A5</name>
    <dbReference type="NCBI Taxonomy" id="1276529"/>
    <lineage>
        <taxon>Eukaryota</taxon>
        <taxon>Fungi</taxon>
        <taxon>Dikarya</taxon>
        <taxon>Ascomycota</taxon>
        <taxon>Pezizomycotina</taxon>
        <taxon>Dothideomycetes</taxon>
        <taxon>Dothideomycetidae</taxon>
        <taxon>Mycosphaerellales</taxon>
        <taxon>Mycosphaerellaceae</taxon>
        <taxon>Zymoseptoria</taxon>
    </lineage>
</organism>
<feature type="transmembrane region" description="Helical" evidence="7">
    <location>
        <begin position="47"/>
        <end position="70"/>
    </location>
</feature>
<dbReference type="PANTHER" id="PTHR33048">
    <property type="entry name" value="PTH11-LIKE INTEGRAL MEMBRANE PROTEIN (AFU_ORTHOLOGUE AFUA_5G11245)"/>
    <property type="match status" value="1"/>
</dbReference>
<feature type="compositionally biased region" description="Low complexity" evidence="6">
    <location>
        <begin position="337"/>
        <end position="346"/>
    </location>
</feature>
<dbReference type="GO" id="GO:0016020">
    <property type="term" value="C:membrane"/>
    <property type="evidence" value="ECO:0007669"/>
    <property type="project" value="UniProtKB-SubCell"/>
</dbReference>
<evidence type="ECO:0000259" key="8">
    <source>
        <dbReference type="Pfam" id="PF20684"/>
    </source>
</evidence>
<evidence type="ECO:0000256" key="5">
    <source>
        <dbReference type="ARBA" id="ARBA00038359"/>
    </source>
</evidence>
<accession>A0A1Y6LL44</accession>
<dbReference type="EMBL" id="LT882680">
    <property type="protein sequence ID" value="SMY24379.1"/>
    <property type="molecule type" value="Genomic_DNA"/>
</dbReference>
<feature type="region of interest" description="Disordered" evidence="6">
    <location>
        <begin position="333"/>
        <end position="352"/>
    </location>
</feature>
<reference evidence="9 10" key="1">
    <citation type="submission" date="2016-10" db="EMBL/GenBank/DDBJ databases">
        <authorList>
            <person name="Varghese N."/>
        </authorList>
    </citation>
    <scope>NUCLEOTIDE SEQUENCE [LARGE SCALE GENOMIC DNA]</scope>
</reference>
<dbReference type="PANTHER" id="PTHR33048:SF129">
    <property type="entry name" value="INTEGRAL MEMBRANE PROTEIN-RELATED"/>
    <property type="match status" value="1"/>
</dbReference>
<proteinExistence type="inferred from homology"/>
<feature type="transmembrane region" description="Helical" evidence="7">
    <location>
        <begin position="125"/>
        <end position="148"/>
    </location>
</feature>
<sequence length="352" mass="38168">MACTKSCQPRAEGVDACILRNASSGYDSAGGHEIDSQGAEKGGGLEAMLFLGFLAGTMFTCVAILGAGQYGFDRHIYDIDFTKVTETALIAWLSQLTFLVSTSATKVSVLLAYRRVSAGSLSRYWKWGTVSAIGFTVAYCIAFVGVLIGGCRPVNAYWRAYDPVYAASVEYTCIPTKFLNPLSGGLSVVSDFYAVVLPIGLLWHLKISKRQRYALNAVFSLGFVVVIVGIVRTVSSNTVLDSNTGGISNMSFRESADGAKILSTFQVEQWSVRDGDFGSLILGKAEQGWTTVHEIEVDEITTMPERTAIRTASEYEALALEDIKNFKASNLYSGWRNSSENSSEVDGSSDRR</sequence>
<dbReference type="InterPro" id="IPR049326">
    <property type="entry name" value="Rhodopsin_dom_fungi"/>
</dbReference>